<proteinExistence type="predicted"/>
<feature type="domain" description="M23ase beta-sheet core" evidence="2">
    <location>
        <begin position="132"/>
        <end position="227"/>
    </location>
</feature>
<dbReference type="EMBL" id="LRDB01000001">
    <property type="protein sequence ID" value="KYG83911.1"/>
    <property type="molecule type" value="Genomic_DNA"/>
</dbReference>
<evidence type="ECO:0000259" key="2">
    <source>
        <dbReference type="Pfam" id="PF01551"/>
    </source>
</evidence>
<dbReference type="SUPFAM" id="SSF51261">
    <property type="entry name" value="Duplicated hybrid motif"/>
    <property type="match status" value="1"/>
</dbReference>
<dbReference type="InterPro" id="IPR011055">
    <property type="entry name" value="Dup_hybrid_motif"/>
</dbReference>
<dbReference type="PANTHER" id="PTHR21666:SF289">
    <property type="entry name" value="L-ALA--D-GLU ENDOPEPTIDASE"/>
    <property type="match status" value="1"/>
</dbReference>
<dbReference type="Pfam" id="PF01551">
    <property type="entry name" value="Peptidase_M23"/>
    <property type="match status" value="1"/>
</dbReference>
<evidence type="ECO:0000313" key="4">
    <source>
        <dbReference type="Proteomes" id="UP000075615"/>
    </source>
</evidence>
<dbReference type="Gene3D" id="2.70.70.10">
    <property type="entry name" value="Glucose Permease (Domain IIA)"/>
    <property type="match status" value="1"/>
</dbReference>
<reference evidence="3 4" key="1">
    <citation type="submission" date="2016-01" db="EMBL/GenBank/DDBJ databases">
        <title>Genome sequencing of Roseivirga echinicomitans KMM 6058.</title>
        <authorList>
            <person name="Selvaratnam C."/>
            <person name="Thevarajoo S."/>
            <person name="Goh K.M."/>
            <person name="Ee R."/>
            <person name="Chan K.-G."/>
            <person name="Chong C.S."/>
        </authorList>
    </citation>
    <scope>NUCLEOTIDE SEQUENCE [LARGE SCALE GENOMIC DNA]</scope>
    <source>
        <strain evidence="3 4">KMM 6058</strain>
    </source>
</reference>
<sequence length="233" mass="26176">MSFYLVNTLLAQWFDPTHAERETRKDLVTMSLSLDSLATELENRDLFIQSMKRVLDGDQAIENEELAETSSESVQLTRDPNSQEIDSLFKSEFETGGDFLLGRNMDNMELRQTYLFSPISGYVSQSFDPRNEHFGIDVVSKKDEPVKCIADGTVIFASWTQDAGNVIAVQHKENLISVYKHNSALTKEVGNFISAGEILAIIGNTGELTNGPHLHFELWYNGSAVNPEDFIVF</sequence>
<dbReference type="InterPro" id="IPR016047">
    <property type="entry name" value="M23ase_b-sheet_dom"/>
</dbReference>
<dbReference type="CDD" id="cd12797">
    <property type="entry name" value="M23_peptidase"/>
    <property type="match status" value="1"/>
</dbReference>
<protein>
    <submittedName>
        <fullName evidence="3">Peptidase M23</fullName>
    </submittedName>
</protein>
<accession>A0A150XYY2</accession>
<dbReference type="InterPro" id="IPR050570">
    <property type="entry name" value="Cell_wall_metabolism_enzyme"/>
</dbReference>
<dbReference type="GO" id="GO:0004222">
    <property type="term" value="F:metalloendopeptidase activity"/>
    <property type="evidence" value="ECO:0007669"/>
    <property type="project" value="TreeGrafter"/>
</dbReference>
<gene>
    <name evidence="3" type="ORF">AWN68_03045</name>
</gene>
<comment type="caution">
    <text evidence="3">The sequence shown here is derived from an EMBL/GenBank/DDBJ whole genome shotgun (WGS) entry which is preliminary data.</text>
</comment>
<organism evidence="3 4">
    <name type="scientific">Roseivirga echinicomitans</name>
    <dbReference type="NCBI Taxonomy" id="296218"/>
    <lineage>
        <taxon>Bacteria</taxon>
        <taxon>Pseudomonadati</taxon>
        <taxon>Bacteroidota</taxon>
        <taxon>Cytophagia</taxon>
        <taxon>Cytophagales</taxon>
        <taxon>Roseivirgaceae</taxon>
        <taxon>Roseivirga</taxon>
    </lineage>
</organism>
<dbReference type="STRING" id="296218.AWN68_03045"/>
<name>A0A150XYY2_9BACT</name>
<dbReference type="PANTHER" id="PTHR21666">
    <property type="entry name" value="PEPTIDASE-RELATED"/>
    <property type="match status" value="1"/>
</dbReference>
<dbReference type="Proteomes" id="UP000075615">
    <property type="component" value="Unassembled WGS sequence"/>
</dbReference>
<keyword evidence="4" id="KW-1185">Reference proteome</keyword>
<dbReference type="AlphaFoldDB" id="A0A150XYY2"/>
<keyword evidence="1" id="KW-0732">Signal</keyword>
<evidence type="ECO:0000313" key="3">
    <source>
        <dbReference type="EMBL" id="KYG83911.1"/>
    </source>
</evidence>
<evidence type="ECO:0000256" key="1">
    <source>
        <dbReference type="ARBA" id="ARBA00022729"/>
    </source>
</evidence>